<evidence type="ECO:0000313" key="2">
    <source>
        <dbReference type="EMBL" id="OXG11545.1"/>
    </source>
</evidence>
<feature type="region of interest" description="Disordered" evidence="1">
    <location>
        <begin position="377"/>
        <end position="440"/>
    </location>
</feature>
<feature type="compositionally biased region" description="Low complexity" evidence="1">
    <location>
        <begin position="396"/>
        <end position="406"/>
    </location>
</feature>
<organism evidence="2 3">
    <name type="scientific">Cryptococcus neoformans Tu259-1</name>
    <dbReference type="NCBI Taxonomy" id="1230072"/>
    <lineage>
        <taxon>Eukaryota</taxon>
        <taxon>Fungi</taxon>
        <taxon>Dikarya</taxon>
        <taxon>Basidiomycota</taxon>
        <taxon>Agaricomycotina</taxon>
        <taxon>Tremellomycetes</taxon>
        <taxon>Tremellales</taxon>
        <taxon>Cryptococcaceae</taxon>
        <taxon>Cryptococcus</taxon>
        <taxon>Cryptococcus neoformans species complex</taxon>
    </lineage>
</organism>
<dbReference type="EMBL" id="AMKT01000098">
    <property type="protein sequence ID" value="OXG11545.1"/>
    <property type="molecule type" value="Genomic_DNA"/>
</dbReference>
<accession>A0A854Q3C8</accession>
<dbReference type="AlphaFoldDB" id="A0A854Q3C8"/>
<dbReference type="Proteomes" id="UP000199727">
    <property type="component" value="Unassembled WGS sequence"/>
</dbReference>
<reference evidence="2 3" key="1">
    <citation type="submission" date="2017-06" db="EMBL/GenBank/DDBJ databases">
        <title>Global population genomics of the pathogenic fungus Cryptococcus neoformans var. grubii.</title>
        <authorList>
            <person name="Cuomo C."/>
            <person name="Litvintseva A."/>
            <person name="Chen Y."/>
            <person name="Young S."/>
            <person name="Zeng Q."/>
            <person name="Chapman S."/>
            <person name="Gujja S."/>
            <person name="Saif S."/>
            <person name="Birren B."/>
        </authorList>
    </citation>
    <scope>NUCLEOTIDE SEQUENCE [LARGE SCALE GENOMIC DNA]</scope>
    <source>
        <strain evidence="2 3">Tu259-1</strain>
    </source>
</reference>
<feature type="region of interest" description="Disordered" evidence="1">
    <location>
        <begin position="1"/>
        <end position="49"/>
    </location>
</feature>
<comment type="caution">
    <text evidence="2">The sequence shown here is derived from an EMBL/GenBank/DDBJ whole genome shotgun (WGS) entry which is preliminary data.</text>
</comment>
<feature type="compositionally biased region" description="Basic and acidic residues" evidence="1">
    <location>
        <begin position="301"/>
        <end position="324"/>
    </location>
</feature>
<feature type="compositionally biased region" description="Polar residues" evidence="1">
    <location>
        <begin position="325"/>
        <end position="342"/>
    </location>
</feature>
<evidence type="ECO:0000313" key="3">
    <source>
        <dbReference type="Proteomes" id="UP000199727"/>
    </source>
</evidence>
<feature type="region of interest" description="Disordered" evidence="1">
    <location>
        <begin position="301"/>
        <end position="342"/>
    </location>
</feature>
<dbReference type="OrthoDB" id="2575016at2759"/>
<feature type="compositionally biased region" description="Basic and acidic residues" evidence="1">
    <location>
        <begin position="40"/>
        <end position="49"/>
    </location>
</feature>
<protein>
    <submittedName>
        <fullName evidence="2">Uncharacterized protein</fullName>
    </submittedName>
</protein>
<feature type="compositionally biased region" description="Low complexity" evidence="1">
    <location>
        <begin position="418"/>
        <end position="440"/>
    </location>
</feature>
<gene>
    <name evidence="2" type="ORF">C361_06652</name>
</gene>
<evidence type="ECO:0000256" key="1">
    <source>
        <dbReference type="SAM" id="MobiDB-lite"/>
    </source>
</evidence>
<name>A0A854Q3C8_CRYNE</name>
<sequence length="752" mass="81502">MWSSDQSRGKDQDTAQDAQPTAVPAPKHRHKHHVQPDGTRVWEDEKTWEDEGGKGWGRVWMKRWERGPNKEKEQENVQTGNVMAATSLAGNRDDQTTSTAAITAVSPEHEQTTTPTATDKKNRVILDKLLHESYRSGYSDALSSSRLSQPFGFFGFPGLAAFDEPFFAFPPAPARILDEDPLVTSSPRDATAKVYSYSSTSSGTGTTVVAALLAGTAAVLAWKTHKRAKGLDKALNEVVAATKARGFGYQGGRGGNEVQQLNAKVEELNQVIRELREMSLSGTATVSKELRESRLEAGKVLQELDKEKMREKGKGKGKDKEEPRSAQNQSQDQSQYLSAPHSNSAKDIITEDAMPISDIHQEVEKIKGQFLNDAPVSESNLSGVSGHKATDSSTKLQPQSQSLSPPASDVAASTEAEPLPTSPSTTLNPPINPLASKSLKAKSSPSLPPFIPLSPNVSGEVMPLDDIHKEVEAIKQRFLIEDQKKDVDVDAYELSGAVNSGEQQAAFLTDPTGPKVSTDGDSESSLSCTKKFAKKTNQLITQDHTAVLEASSSSTISELPSTEIPGGNAVAGVRGNKRTVYIETKTKWGAPTIVTETVQPVPPVGKWYFFSSPSIVTQSSDATPVIPFDQGLKPKSPFLPPNVVLGPGRQEKITLIKRKTTEEVVKGVMQDVESVKIRIPGKKVYDRAVVGRDEVRTWEISTTILLAKDDRERGIVKLDGKWWDAKLVSVNADKGKDKVGSEGAVAIWTLGV</sequence>
<proteinExistence type="predicted"/>